<feature type="signal peptide" evidence="1">
    <location>
        <begin position="1"/>
        <end position="22"/>
    </location>
</feature>
<dbReference type="EMBL" id="MJIL01000085">
    <property type="protein sequence ID" value="OLQ74116.1"/>
    <property type="molecule type" value="Genomic_DNA"/>
</dbReference>
<dbReference type="PROSITE" id="PS51257">
    <property type="entry name" value="PROKAR_LIPOPROTEIN"/>
    <property type="match status" value="1"/>
</dbReference>
<keyword evidence="4" id="KW-1185">Reference proteome</keyword>
<sequence>MRKLVVASVVALALAGCNSGSSDGSSNTGQFNLAFSDAPVDGLSKVCVAFDKITVHHTNGGESSWGTTSFASDQSSAECIPAGLAIPQDSDGNPVFMVINLMAYQGEQSLQVLSDEQMEAGQYTQMRLSVLEKGNYTDGTPYSHVVTDTSATEGIRVPSGELKLDGFDAQANATQAYTLEFDLRKSMVENANGYQLKPRGVRLVNNQDVATISGEVTLGGGACGNNINDAFVYVYTAPTSGVHGDLGSTNEPYTSVGVDSASGKFEVGYVPLGSYDVVLVCNGSEDDPENAGDQLTIDSSFVDEALTASGRTFTF</sequence>
<dbReference type="AlphaFoldDB" id="A0A1Q9GI26"/>
<dbReference type="OrthoDB" id="7062064at2"/>
<gene>
    <name evidence="3" type="ORF">BIT28_19755</name>
</gene>
<evidence type="ECO:0000259" key="2">
    <source>
        <dbReference type="Pfam" id="PF14321"/>
    </source>
</evidence>
<evidence type="ECO:0000313" key="4">
    <source>
        <dbReference type="Proteomes" id="UP000186905"/>
    </source>
</evidence>
<feature type="chain" id="PRO_5012299776" description="DUF4382 domain-containing protein" evidence="1">
    <location>
        <begin position="23"/>
        <end position="315"/>
    </location>
</feature>
<evidence type="ECO:0000256" key="1">
    <source>
        <dbReference type="SAM" id="SignalP"/>
    </source>
</evidence>
<dbReference type="RefSeq" id="WP_075766086.1">
    <property type="nucleotide sequence ID" value="NZ_MJIL01000085.1"/>
</dbReference>
<dbReference type="STRING" id="1903952.BIT28_19755"/>
<keyword evidence="1" id="KW-0732">Signal</keyword>
<organism evidence="3 4">
    <name type="scientific">Photobacterium proteolyticum</name>
    <dbReference type="NCBI Taxonomy" id="1903952"/>
    <lineage>
        <taxon>Bacteria</taxon>
        <taxon>Pseudomonadati</taxon>
        <taxon>Pseudomonadota</taxon>
        <taxon>Gammaproteobacteria</taxon>
        <taxon>Vibrionales</taxon>
        <taxon>Vibrionaceae</taxon>
        <taxon>Photobacterium</taxon>
    </lineage>
</organism>
<comment type="caution">
    <text evidence="3">The sequence shown here is derived from an EMBL/GenBank/DDBJ whole genome shotgun (WGS) entry which is preliminary data.</text>
</comment>
<dbReference type="InterPro" id="IPR025491">
    <property type="entry name" value="DUF4382"/>
</dbReference>
<dbReference type="Pfam" id="PF14321">
    <property type="entry name" value="DUF4382"/>
    <property type="match status" value="1"/>
</dbReference>
<dbReference type="Proteomes" id="UP000186905">
    <property type="component" value="Unassembled WGS sequence"/>
</dbReference>
<feature type="domain" description="DUF4382" evidence="2">
    <location>
        <begin position="28"/>
        <end position="198"/>
    </location>
</feature>
<accession>A0A1Q9GI26</accession>
<reference evidence="3 4" key="1">
    <citation type="submission" date="2016-09" db="EMBL/GenBank/DDBJ databases">
        <title>Photobacterium proteolyticum sp. nov. a protease producing bacterium isolated from ocean sediments of Laizhou Bay.</title>
        <authorList>
            <person name="Li Y."/>
        </authorList>
    </citation>
    <scope>NUCLEOTIDE SEQUENCE [LARGE SCALE GENOMIC DNA]</scope>
    <source>
        <strain evidence="3 4">13-12</strain>
    </source>
</reference>
<name>A0A1Q9GI26_9GAMM</name>
<proteinExistence type="predicted"/>
<protein>
    <recommendedName>
        <fullName evidence="2">DUF4382 domain-containing protein</fullName>
    </recommendedName>
</protein>
<evidence type="ECO:0000313" key="3">
    <source>
        <dbReference type="EMBL" id="OLQ74116.1"/>
    </source>
</evidence>